<comment type="caution">
    <text evidence="10">The sequence shown here is derived from an EMBL/GenBank/DDBJ whole genome shotgun (WGS) entry which is preliminary data.</text>
</comment>
<dbReference type="PANTHER" id="PTHR43480:SF1">
    <property type="entry name" value="ACYL-[ACYL-CARRIER-PROTEIN]--UDP-N-ACETYLGLUCOSAMINE O-ACYLTRANSFERASE, MITOCHONDRIAL-RELATED"/>
    <property type="match status" value="1"/>
</dbReference>
<gene>
    <name evidence="10" type="primary">lpxA_3</name>
    <name evidence="8" type="synonym">lpxA</name>
    <name evidence="10" type="ORF">Lrub_2623</name>
</gene>
<dbReference type="CDD" id="cd03351">
    <property type="entry name" value="LbH_UDP-GlcNAc_AT"/>
    <property type="match status" value="1"/>
</dbReference>
<evidence type="ECO:0000256" key="7">
    <source>
        <dbReference type="ARBA" id="ARBA00023315"/>
    </source>
</evidence>
<dbReference type="EC" id="2.3.1.129" evidence="8"/>
<dbReference type="GO" id="GO:0005737">
    <property type="term" value="C:cytoplasm"/>
    <property type="evidence" value="ECO:0007669"/>
    <property type="project" value="UniProtKB-SubCell"/>
</dbReference>
<dbReference type="EMBL" id="LNYT01000022">
    <property type="protein sequence ID" value="KTD45826.1"/>
    <property type="molecule type" value="Genomic_DNA"/>
</dbReference>
<dbReference type="SUPFAM" id="SSF51161">
    <property type="entry name" value="Trimeric LpxA-like enzymes"/>
    <property type="match status" value="1"/>
</dbReference>
<keyword evidence="11" id="KW-1185">Reference proteome</keyword>
<evidence type="ECO:0000259" key="9">
    <source>
        <dbReference type="Pfam" id="PF13720"/>
    </source>
</evidence>
<keyword evidence="1 8" id="KW-0963">Cytoplasm</keyword>
<evidence type="ECO:0000256" key="3">
    <source>
        <dbReference type="ARBA" id="ARBA00022556"/>
    </source>
</evidence>
<keyword evidence="2 8" id="KW-0444">Lipid biosynthesis</keyword>
<dbReference type="PROSITE" id="PS00101">
    <property type="entry name" value="HEXAPEP_TRANSFERASES"/>
    <property type="match status" value="1"/>
</dbReference>
<reference evidence="10 11" key="1">
    <citation type="submission" date="2015-11" db="EMBL/GenBank/DDBJ databases">
        <title>Genomic analysis of 38 Legionella species identifies large and diverse effector repertoires.</title>
        <authorList>
            <person name="Burstein D."/>
            <person name="Amaro F."/>
            <person name="Zusman T."/>
            <person name="Lifshitz Z."/>
            <person name="Cohen O."/>
            <person name="Gilbert J.A."/>
            <person name="Pupko T."/>
            <person name="Shuman H.A."/>
            <person name="Segal G."/>
        </authorList>
    </citation>
    <scope>NUCLEOTIDE SEQUENCE [LARGE SCALE GENOMIC DNA]</scope>
    <source>
        <strain evidence="10 11">WA-270A-C2</strain>
    </source>
</reference>
<evidence type="ECO:0000313" key="11">
    <source>
        <dbReference type="Proteomes" id="UP000054608"/>
    </source>
</evidence>
<dbReference type="InterPro" id="IPR037157">
    <property type="entry name" value="Acetyltransf_C_sf"/>
</dbReference>
<keyword evidence="7 8" id="KW-0012">Acyltransferase</keyword>
<dbReference type="Gene3D" id="1.20.1180.10">
    <property type="entry name" value="Udp N-acetylglucosamine O-acyltransferase, C-terminal domain"/>
    <property type="match status" value="1"/>
</dbReference>
<dbReference type="Gene3D" id="2.160.10.10">
    <property type="entry name" value="Hexapeptide repeat proteins"/>
    <property type="match status" value="1"/>
</dbReference>
<sequence>MQMSQLDQQHVRDKVIPIHQQIHPTALIAHGARIGANVSIGPFSVIGEHVAIGANTVIGSHVVIEGWTTIGERNQIHTGAVIGSVPQDLKFNGEKSLVLLGNDNIVREYVTISRGTAGGGGETTIGHANLLMASCHVGHDVRMGDHNIIANAVGIAGHVVIEDWVTIGGIAVIHQFCKLGRMAMIGAKSYINKDIPPFALVQGNPAKLYGVNIERLRRNQFKPQQRLLIQRAYKILHRCNYHLPNAIAEIEQDLLPDEQIARLLDFLRHSERGICRGNRE</sequence>
<comment type="subunit">
    <text evidence="8">Homotrimer.</text>
</comment>
<name>A0A0W0XN28_9GAMM</name>
<dbReference type="InterPro" id="IPR029098">
    <property type="entry name" value="Acetyltransf_C"/>
</dbReference>
<evidence type="ECO:0000256" key="8">
    <source>
        <dbReference type="HAMAP-Rule" id="MF_00387"/>
    </source>
</evidence>
<dbReference type="GO" id="GO:0009245">
    <property type="term" value="P:lipid A biosynthetic process"/>
    <property type="evidence" value="ECO:0007669"/>
    <property type="project" value="UniProtKB-UniRule"/>
</dbReference>
<dbReference type="STRING" id="458.Lrub_2623"/>
<dbReference type="GO" id="GO:0016020">
    <property type="term" value="C:membrane"/>
    <property type="evidence" value="ECO:0007669"/>
    <property type="project" value="GOC"/>
</dbReference>
<dbReference type="Proteomes" id="UP000054608">
    <property type="component" value="Unassembled WGS sequence"/>
</dbReference>
<evidence type="ECO:0000313" key="10">
    <source>
        <dbReference type="EMBL" id="KTD45826.1"/>
    </source>
</evidence>
<keyword evidence="3 8" id="KW-0441">Lipid A biosynthesis</keyword>
<protein>
    <recommendedName>
        <fullName evidence="8">Acyl-[acyl-carrier-protein]--UDP-N-acetylglucosamine O-acyltransferase</fullName>
        <shortName evidence="8">UDP-N-acetylglucosamine acyltransferase</shortName>
        <ecNumber evidence="8">2.3.1.129</ecNumber>
    </recommendedName>
</protein>
<comment type="similarity">
    <text evidence="8">Belongs to the transferase hexapeptide repeat family. LpxA subfamily.</text>
</comment>
<comment type="subcellular location">
    <subcellularLocation>
        <location evidence="8">Cytoplasm</location>
    </subcellularLocation>
</comment>
<evidence type="ECO:0000256" key="4">
    <source>
        <dbReference type="ARBA" id="ARBA00022679"/>
    </source>
</evidence>
<dbReference type="Pfam" id="PF00132">
    <property type="entry name" value="Hexapep"/>
    <property type="match status" value="1"/>
</dbReference>
<dbReference type="GO" id="GO:0008780">
    <property type="term" value="F:acyl-[acyl-carrier-protein]-UDP-N-acetylglucosamine O-acyltransferase activity"/>
    <property type="evidence" value="ECO:0007669"/>
    <property type="project" value="UniProtKB-UniRule"/>
</dbReference>
<evidence type="ECO:0000256" key="1">
    <source>
        <dbReference type="ARBA" id="ARBA00022490"/>
    </source>
</evidence>
<keyword evidence="5 8" id="KW-0677">Repeat</keyword>
<comment type="function">
    <text evidence="8">Involved in the biosynthesis of lipid A, a phosphorylated glycolipid that anchors the lipopolysaccharide to the outer membrane of the cell.</text>
</comment>
<keyword evidence="4 8" id="KW-0808">Transferase</keyword>
<proteinExistence type="inferred from homology"/>
<dbReference type="UniPathway" id="UPA00359">
    <property type="reaction ID" value="UER00477"/>
</dbReference>
<feature type="domain" description="UDP N-acetylglucosamine O-acyltransferase C-terminal" evidence="9">
    <location>
        <begin position="194"/>
        <end position="275"/>
    </location>
</feature>
<evidence type="ECO:0000256" key="5">
    <source>
        <dbReference type="ARBA" id="ARBA00022737"/>
    </source>
</evidence>
<dbReference type="HAMAP" id="MF_00387">
    <property type="entry name" value="LpxA"/>
    <property type="match status" value="1"/>
</dbReference>
<dbReference type="InterPro" id="IPR010137">
    <property type="entry name" value="Lipid_A_LpxA"/>
</dbReference>
<accession>A0A0W0XN28</accession>
<organism evidence="10 11">
    <name type="scientific">Legionella rubrilucens</name>
    <dbReference type="NCBI Taxonomy" id="458"/>
    <lineage>
        <taxon>Bacteria</taxon>
        <taxon>Pseudomonadati</taxon>
        <taxon>Pseudomonadota</taxon>
        <taxon>Gammaproteobacteria</taxon>
        <taxon>Legionellales</taxon>
        <taxon>Legionellaceae</taxon>
        <taxon>Legionella</taxon>
    </lineage>
</organism>
<dbReference type="NCBIfam" id="NF003657">
    <property type="entry name" value="PRK05289.1"/>
    <property type="match status" value="1"/>
</dbReference>
<dbReference type="OrthoDB" id="9807278at2"/>
<comment type="pathway">
    <text evidence="8">Glycolipid biosynthesis; lipid IV(A) biosynthesis; lipid IV(A) from (3R)-3-hydroxytetradecanoyl-[acyl-carrier-protein] and UDP-N-acetyl-alpha-D-glucosamine: step 1/6.</text>
</comment>
<dbReference type="InterPro" id="IPR011004">
    <property type="entry name" value="Trimer_LpxA-like_sf"/>
</dbReference>
<dbReference type="PIRSF" id="PIRSF000456">
    <property type="entry name" value="UDP-GlcNAc_acltr"/>
    <property type="match status" value="1"/>
</dbReference>
<dbReference type="PANTHER" id="PTHR43480">
    <property type="entry name" value="ACYL-[ACYL-CARRIER-PROTEIN]--UDP-N-ACETYLGLUCOSAMINE O-ACYLTRANSFERASE"/>
    <property type="match status" value="1"/>
</dbReference>
<dbReference type="AlphaFoldDB" id="A0A0W0XN28"/>
<comment type="catalytic activity">
    <reaction evidence="8">
        <text>a (3R)-hydroxyacyl-[ACP] + UDP-N-acetyl-alpha-D-glucosamine = a UDP-3-O-[(3R)-3-hydroxyacyl]-N-acetyl-alpha-D-glucosamine + holo-[ACP]</text>
        <dbReference type="Rhea" id="RHEA:67812"/>
        <dbReference type="Rhea" id="RHEA-COMP:9685"/>
        <dbReference type="Rhea" id="RHEA-COMP:9945"/>
        <dbReference type="ChEBI" id="CHEBI:57705"/>
        <dbReference type="ChEBI" id="CHEBI:64479"/>
        <dbReference type="ChEBI" id="CHEBI:78827"/>
        <dbReference type="ChEBI" id="CHEBI:173225"/>
        <dbReference type="EC" id="2.3.1.129"/>
    </reaction>
</comment>
<dbReference type="RefSeq" id="WP_058532806.1">
    <property type="nucleotide sequence ID" value="NZ_CAAAIN010000004.1"/>
</dbReference>
<dbReference type="InterPro" id="IPR001451">
    <property type="entry name" value="Hexapep"/>
</dbReference>
<dbReference type="InterPro" id="IPR018357">
    <property type="entry name" value="Hexapep_transf_CS"/>
</dbReference>
<evidence type="ECO:0000256" key="2">
    <source>
        <dbReference type="ARBA" id="ARBA00022516"/>
    </source>
</evidence>
<dbReference type="PATRIC" id="fig|458.5.peg.2733"/>
<dbReference type="NCBIfam" id="TIGR01852">
    <property type="entry name" value="lipid_A_lpxA"/>
    <property type="match status" value="1"/>
</dbReference>
<keyword evidence="6 8" id="KW-0443">Lipid metabolism</keyword>
<evidence type="ECO:0000256" key="6">
    <source>
        <dbReference type="ARBA" id="ARBA00023098"/>
    </source>
</evidence>
<dbReference type="Pfam" id="PF13720">
    <property type="entry name" value="Acetyltransf_11"/>
    <property type="match status" value="1"/>
</dbReference>